<dbReference type="PANTHER" id="PTHR37953">
    <property type="entry name" value="UPF0127 PROTEIN MJ1496"/>
    <property type="match status" value="1"/>
</dbReference>
<dbReference type="Pfam" id="PF02643">
    <property type="entry name" value="DUF192"/>
    <property type="match status" value="1"/>
</dbReference>
<dbReference type="Gene3D" id="2.60.120.1140">
    <property type="entry name" value="Protein of unknown function DUF192"/>
    <property type="match status" value="1"/>
</dbReference>
<dbReference type="InterPro" id="IPR038695">
    <property type="entry name" value="Saro_0823-like_sf"/>
</dbReference>
<organism evidence="1 2">
    <name type="scientific">Kaistia dalseonensis</name>
    <dbReference type="NCBI Taxonomy" id="410840"/>
    <lineage>
        <taxon>Bacteria</taxon>
        <taxon>Pseudomonadati</taxon>
        <taxon>Pseudomonadota</taxon>
        <taxon>Alphaproteobacteria</taxon>
        <taxon>Hyphomicrobiales</taxon>
        <taxon>Kaistiaceae</taxon>
        <taxon>Kaistia</taxon>
    </lineage>
</organism>
<dbReference type="PANTHER" id="PTHR37953:SF1">
    <property type="entry name" value="UPF0127 PROTEIN MJ1496"/>
    <property type="match status" value="1"/>
</dbReference>
<protein>
    <submittedName>
        <fullName evidence="1">Uncharacterized membrane protein (UPF0127 family)</fullName>
    </submittedName>
</protein>
<name>A0ABU0H4L4_9HYPH</name>
<evidence type="ECO:0000313" key="2">
    <source>
        <dbReference type="Proteomes" id="UP001241603"/>
    </source>
</evidence>
<dbReference type="RefSeq" id="WP_266347334.1">
    <property type="nucleotide sequence ID" value="NZ_JAPKNG010000001.1"/>
</dbReference>
<dbReference type="InterPro" id="IPR003795">
    <property type="entry name" value="DUF192"/>
</dbReference>
<proteinExistence type="predicted"/>
<evidence type="ECO:0000313" key="1">
    <source>
        <dbReference type="EMBL" id="MDQ0436421.1"/>
    </source>
</evidence>
<accession>A0ABU0H4L4</accession>
<reference evidence="1 2" key="1">
    <citation type="submission" date="2023-07" db="EMBL/GenBank/DDBJ databases">
        <title>Genomic Encyclopedia of Type Strains, Phase IV (KMG-IV): sequencing the most valuable type-strain genomes for metagenomic binning, comparative biology and taxonomic classification.</title>
        <authorList>
            <person name="Goeker M."/>
        </authorList>
    </citation>
    <scope>NUCLEOTIDE SEQUENCE [LARGE SCALE GENOMIC DNA]</scope>
    <source>
        <strain evidence="1 2">B6-8</strain>
    </source>
</reference>
<comment type="caution">
    <text evidence="1">The sequence shown here is derived from an EMBL/GenBank/DDBJ whole genome shotgun (WGS) entry which is preliminary data.</text>
</comment>
<sequence>MAQGPNELVVTTSTGKHRISIEWARTMAEREHGLMGRTSMADDHGMLFDFGVEQPVMFWMKDTPLSLDMVFITDDGTVYRIEKRTTPYSETVIPGGAPVRYVLELVGGASDKIGLVPGDRFKIPRE</sequence>
<keyword evidence="2" id="KW-1185">Reference proteome</keyword>
<dbReference type="Proteomes" id="UP001241603">
    <property type="component" value="Unassembled WGS sequence"/>
</dbReference>
<dbReference type="EMBL" id="JAUSVO010000001">
    <property type="protein sequence ID" value="MDQ0436421.1"/>
    <property type="molecule type" value="Genomic_DNA"/>
</dbReference>
<gene>
    <name evidence="1" type="ORF">QO014_000791</name>
</gene>